<feature type="binding site" evidence="3">
    <location>
        <position position="123"/>
    </location>
    <ligand>
        <name>substrate</name>
    </ligand>
</feature>
<feature type="signal peptide" evidence="4">
    <location>
        <begin position="1"/>
        <end position="19"/>
    </location>
</feature>
<comment type="cofactor">
    <cofactor evidence="3">
        <name>Zn(2+)</name>
        <dbReference type="ChEBI" id="CHEBI:29105"/>
    </cofactor>
    <text evidence="3">Binds 1 divalent metal cation per subunit.</text>
</comment>
<dbReference type="InterPro" id="IPR051262">
    <property type="entry name" value="SMP-30/CGR1_Lactonase"/>
</dbReference>
<evidence type="ECO:0000259" key="5">
    <source>
        <dbReference type="Pfam" id="PF08450"/>
    </source>
</evidence>
<feature type="binding site" evidence="3">
    <location>
        <position position="229"/>
    </location>
    <ligand>
        <name>a divalent metal cation</name>
        <dbReference type="ChEBI" id="CHEBI:60240"/>
    </ligand>
</feature>
<feature type="binding site" evidence="3">
    <location>
        <position position="178"/>
    </location>
    <ligand>
        <name>a divalent metal cation</name>
        <dbReference type="ChEBI" id="CHEBI:60240"/>
    </ligand>
</feature>
<dbReference type="GO" id="GO:0016787">
    <property type="term" value="F:hydrolase activity"/>
    <property type="evidence" value="ECO:0007669"/>
    <property type="project" value="UniProtKB-KW"/>
</dbReference>
<keyword evidence="3" id="KW-0479">Metal-binding</keyword>
<dbReference type="Pfam" id="PF08450">
    <property type="entry name" value="SGL"/>
    <property type="match status" value="1"/>
</dbReference>
<dbReference type="InterPro" id="IPR005511">
    <property type="entry name" value="SMP-30"/>
</dbReference>
<dbReference type="GO" id="GO:0046872">
    <property type="term" value="F:metal ion binding"/>
    <property type="evidence" value="ECO:0007669"/>
    <property type="project" value="UniProtKB-KW"/>
</dbReference>
<dbReference type="PRINTS" id="PR01790">
    <property type="entry name" value="SMP30FAMILY"/>
</dbReference>
<keyword evidence="4" id="KW-0732">Signal</keyword>
<dbReference type="Gene3D" id="2.120.10.30">
    <property type="entry name" value="TolB, C-terminal domain"/>
    <property type="match status" value="1"/>
</dbReference>
<feature type="binding site" evidence="3">
    <location>
        <position position="38"/>
    </location>
    <ligand>
        <name>a divalent metal cation</name>
        <dbReference type="ChEBI" id="CHEBI:60240"/>
    </ligand>
</feature>
<protein>
    <submittedName>
        <fullName evidence="6">Gluconolactonase</fullName>
    </submittedName>
</protein>
<organism evidence="6 7">
    <name type="scientific">Vibrio bivalvicida</name>
    <dbReference type="NCBI Taxonomy" id="1276888"/>
    <lineage>
        <taxon>Bacteria</taxon>
        <taxon>Pseudomonadati</taxon>
        <taxon>Pseudomonadota</taxon>
        <taxon>Gammaproteobacteria</taxon>
        <taxon>Vibrionales</taxon>
        <taxon>Vibrionaceae</taxon>
        <taxon>Vibrio</taxon>
        <taxon>Vibrio oreintalis group</taxon>
    </lineage>
</organism>
<dbReference type="PANTHER" id="PTHR47572:SF4">
    <property type="entry name" value="LACTONASE DRP35"/>
    <property type="match status" value="1"/>
</dbReference>
<dbReference type="EMBL" id="LLEI02000043">
    <property type="protein sequence ID" value="OAJ93466.1"/>
    <property type="molecule type" value="Genomic_DNA"/>
</dbReference>
<dbReference type="Proteomes" id="UP000078406">
    <property type="component" value="Unassembled WGS sequence"/>
</dbReference>
<keyword evidence="1" id="KW-0378">Hydrolase</keyword>
<accession>A0A177XYM8</accession>
<evidence type="ECO:0000313" key="7">
    <source>
        <dbReference type="Proteomes" id="UP000078406"/>
    </source>
</evidence>
<name>A0A177XYM8_9VIBR</name>
<evidence type="ECO:0000256" key="3">
    <source>
        <dbReference type="PIRSR" id="PIRSR605511-2"/>
    </source>
</evidence>
<keyword evidence="3" id="KW-0862">Zinc</keyword>
<evidence type="ECO:0000256" key="1">
    <source>
        <dbReference type="ARBA" id="ARBA00022801"/>
    </source>
</evidence>
<evidence type="ECO:0000256" key="2">
    <source>
        <dbReference type="PIRSR" id="PIRSR605511-1"/>
    </source>
</evidence>
<comment type="caution">
    <text evidence="6">The sequence shown here is derived from an EMBL/GenBank/DDBJ whole genome shotgun (WGS) entry which is preliminary data.</text>
</comment>
<feature type="active site" description="Proton donor/acceptor" evidence="2">
    <location>
        <position position="229"/>
    </location>
</feature>
<dbReference type="InterPro" id="IPR011042">
    <property type="entry name" value="6-blade_b-propeller_TolB-like"/>
</dbReference>
<proteinExistence type="predicted"/>
<gene>
    <name evidence="6" type="ORF">APB76_16065</name>
</gene>
<dbReference type="RefSeq" id="WP_049843258.1">
    <property type="nucleotide sequence ID" value="NZ_LLEI02000043.1"/>
</dbReference>
<evidence type="ECO:0000313" key="6">
    <source>
        <dbReference type="EMBL" id="OAJ93466.1"/>
    </source>
</evidence>
<dbReference type="PANTHER" id="PTHR47572">
    <property type="entry name" value="LIPOPROTEIN-RELATED"/>
    <property type="match status" value="1"/>
</dbReference>
<feature type="domain" description="SMP-30/Gluconolactonase/LRE-like region" evidence="5">
    <location>
        <begin position="38"/>
        <end position="284"/>
    </location>
</feature>
<evidence type="ECO:0000256" key="4">
    <source>
        <dbReference type="SAM" id="SignalP"/>
    </source>
</evidence>
<dbReference type="InterPro" id="IPR013658">
    <property type="entry name" value="SGL"/>
</dbReference>
<dbReference type="AlphaFoldDB" id="A0A177XYM8"/>
<dbReference type="SUPFAM" id="SSF63829">
    <property type="entry name" value="Calcium-dependent phosphotriesterase"/>
    <property type="match status" value="1"/>
</dbReference>
<reference evidence="6 7" key="1">
    <citation type="journal article" date="2016" name="Syst. Appl. Microbiol.">
        <title>Vibrio bivalvicida sp. nov., a novel larval pathogen for bivalve molluscs reared in a hatchery.</title>
        <authorList>
            <person name="Dubert J."/>
            <person name="Romalde J.L."/>
            <person name="Prado S."/>
            <person name="Barja J.L."/>
        </authorList>
    </citation>
    <scope>NUCLEOTIDE SEQUENCE [LARGE SCALE GENOMIC DNA]</scope>
    <source>
        <strain evidence="6 7">605</strain>
    </source>
</reference>
<sequence>MNKLMFMAAVTAFSIGASASSLVEGDPTLVGDSFGFVEGPVWDAKHQRFLFSDIPNNKTYSYVPDGKLSVFDNNSGYANGLAIDLKGNLWAARHDRKLSYRQESGEKVIAAATYNGNLLNSPNDLTVNSDGSVWFTDPPFGIQGYGPAKSESEQPVNGVYRYLDGDLKLMTGELELPNGIAFSSDESLLYVADTSDGWVYRFDVNDQSISNKTQFAQVKAASGSEPMVDGIVVDFHDNLFVAAHGGVGVFDKQGKQIDFIAIDADHISNLEIGGEQQDLLMVTAYNKVLVFKIKSSTN</sequence>
<feature type="chain" id="PRO_5008079293" evidence="4">
    <location>
        <begin position="20"/>
        <end position="298"/>
    </location>
</feature>